<dbReference type="CDD" id="cd04732">
    <property type="entry name" value="HisA"/>
    <property type="match status" value="1"/>
</dbReference>
<dbReference type="EMBL" id="BPFZ01000004">
    <property type="protein sequence ID" value="GIU66734.1"/>
    <property type="molecule type" value="Genomic_DNA"/>
</dbReference>
<comment type="similarity">
    <text evidence="4 9 10">Belongs to the HisA/HisF family.</text>
</comment>
<proteinExistence type="inferred from homology"/>
<evidence type="ECO:0000256" key="9">
    <source>
        <dbReference type="HAMAP-Rule" id="MF_01014"/>
    </source>
</evidence>
<evidence type="ECO:0000256" key="5">
    <source>
        <dbReference type="ARBA" id="ARBA00022490"/>
    </source>
</evidence>
<dbReference type="PANTHER" id="PTHR43090:SF2">
    <property type="entry name" value="1-(5-PHOSPHORIBOSYL)-5-[(5-PHOSPHORIBOSYLAMINO)METHYLIDENEAMINO] IMIDAZOLE-4-CARBOXAMIDE ISOMERASE"/>
    <property type="match status" value="1"/>
</dbReference>
<sequence length="240" mass="24697">MILYPAIDLKGGQAVRLVKGDFARMTVFDTDPGARAACFEAMGFGYLHLVDLDGALSGAGVNHEAIAAIRAHTHLPIQLGGGIRDFAAIETALKLGVTRVILGTVAAKNPQFVRDAVRAFPGQVAVGIDAIDGMVAVQGWVETTDLAALDLARQFEDVGVSALIVTDVGRDGTKSGINIDFTGTIADAVGMDVIASGGLAGVEDIVALKARVGKPVAGVILGRALYDGLIDPHEALSLAS</sequence>
<keyword evidence="6 9" id="KW-0028">Amino-acid biosynthesis</keyword>
<evidence type="ECO:0000256" key="8">
    <source>
        <dbReference type="ARBA" id="ARBA00023235"/>
    </source>
</evidence>
<dbReference type="InterPro" id="IPR011060">
    <property type="entry name" value="RibuloseP-bd_barrel"/>
</dbReference>
<comment type="caution">
    <text evidence="12">The sequence shown here is derived from an EMBL/GenBank/DDBJ whole genome shotgun (WGS) entry which is preliminary data.</text>
</comment>
<comment type="subcellular location">
    <subcellularLocation>
        <location evidence="2 9 11">Cytoplasm</location>
    </subcellularLocation>
</comment>
<evidence type="ECO:0000256" key="7">
    <source>
        <dbReference type="ARBA" id="ARBA00023102"/>
    </source>
</evidence>
<evidence type="ECO:0000256" key="2">
    <source>
        <dbReference type="ARBA" id="ARBA00004496"/>
    </source>
</evidence>
<dbReference type="PANTHER" id="PTHR43090">
    <property type="entry name" value="1-(5-PHOSPHORIBOSYL)-5-[(5-PHOSPHORIBOSYLAMINO)METHYLIDENEAMINO] IMIDAZOLE-4-CARBOXAMIDE ISOMERASE"/>
    <property type="match status" value="1"/>
</dbReference>
<accession>A0ABQ4PUS2</accession>
<dbReference type="GO" id="GO:0016853">
    <property type="term" value="F:isomerase activity"/>
    <property type="evidence" value="ECO:0007669"/>
    <property type="project" value="UniProtKB-KW"/>
</dbReference>
<evidence type="ECO:0000313" key="13">
    <source>
        <dbReference type="Proteomes" id="UP001161064"/>
    </source>
</evidence>
<evidence type="ECO:0000256" key="1">
    <source>
        <dbReference type="ARBA" id="ARBA00000901"/>
    </source>
</evidence>
<name>A0ABQ4PUS2_9PROT</name>
<evidence type="ECO:0000256" key="11">
    <source>
        <dbReference type="RuleBase" id="RU003658"/>
    </source>
</evidence>
<keyword evidence="8 9" id="KW-0413">Isomerase</keyword>
<dbReference type="InterPro" id="IPR023016">
    <property type="entry name" value="HisA/PriA"/>
</dbReference>
<evidence type="ECO:0000313" key="12">
    <source>
        <dbReference type="EMBL" id="GIU66734.1"/>
    </source>
</evidence>
<dbReference type="HAMAP" id="MF_01014">
    <property type="entry name" value="HisA"/>
    <property type="match status" value="1"/>
</dbReference>
<organism evidence="12 13">
    <name type="scientific">Candidatus Phycosocius spiralis</name>
    <dbReference type="NCBI Taxonomy" id="2815099"/>
    <lineage>
        <taxon>Bacteria</taxon>
        <taxon>Pseudomonadati</taxon>
        <taxon>Pseudomonadota</taxon>
        <taxon>Alphaproteobacteria</taxon>
        <taxon>Caulobacterales</taxon>
        <taxon>Caulobacterales incertae sedis</taxon>
        <taxon>Candidatus Phycosocius</taxon>
    </lineage>
</organism>
<dbReference type="Proteomes" id="UP001161064">
    <property type="component" value="Unassembled WGS sequence"/>
</dbReference>
<reference evidence="12" key="2">
    <citation type="journal article" date="2023" name="ISME Commun">
        <title>Characterization of a bloom-associated alphaproteobacterial lineage, 'Candidatus Phycosocius': insights into freshwater algal-bacterial interactions.</title>
        <authorList>
            <person name="Tanabe Y."/>
            <person name="Yamaguchi H."/>
            <person name="Yoshida M."/>
            <person name="Kai A."/>
            <person name="Okazaki Y."/>
        </authorList>
    </citation>
    <scope>NUCLEOTIDE SEQUENCE</scope>
    <source>
        <strain evidence="12">BOTRYCO-1</strain>
    </source>
</reference>
<feature type="active site" description="Proton donor" evidence="9">
    <location>
        <position position="129"/>
    </location>
</feature>
<evidence type="ECO:0000256" key="6">
    <source>
        <dbReference type="ARBA" id="ARBA00022605"/>
    </source>
</evidence>
<dbReference type="RefSeq" id="WP_284359367.1">
    <property type="nucleotide sequence ID" value="NZ_BPFZ01000004.1"/>
</dbReference>
<dbReference type="SUPFAM" id="SSF51366">
    <property type="entry name" value="Ribulose-phoshate binding barrel"/>
    <property type="match status" value="1"/>
</dbReference>
<comment type="catalytic activity">
    <reaction evidence="1 9 11">
        <text>1-(5-phospho-beta-D-ribosyl)-5-[(5-phospho-beta-D-ribosylamino)methylideneamino]imidazole-4-carboxamide = 5-[(5-phospho-1-deoxy-D-ribulos-1-ylimino)methylamino]-1-(5-phospho-beta-D-ribosyl)imidazole-4-carboxamide</text>
        <dbReference type="Rhea" id="RHEA:15469"/>
        <dbReference type="ChEBI" id="CHEBI:58435"/>
        <dbReference type="ChEBI" id="CHEBI:58525"/>
        <dbReference type="EC" id="5.3.1.16"/>
    </reaction>
</comment>
<dbReference type="InterPro" id="IPR006063">
    <property type="entry name" value="HisA_bact_arch"/>
</dbReference>
<evidence type="ECO:0000256" key="4">
    <source>
        <dbReference type="ARBA" id="ARBA00009667"/>
    </source>
</evidence>
<dbReference type="Pfam" id="PF00977">
    <property type="entry name" value="His_biosynth"/>
    <property type="match status" value="1"/>
</dbReference>
<dbReference type="InterPro" id="IPR013785">
    <property type="entry name" value="Aldolase_TIM"/>
</dbReference>
<reference evidence="12" key="1">
    <citation type="submission" date="2021-05" db="EMBL/GenBank/DDBJ databases">
        <authorList>
            <person name="Tanabe Y."/>
        </authorList>
    </citation>
    <scope>NUCLEOTIDE SEQUENCE</scope>
    <source>
        <strain evidence="12">BOTRYCO-1</strain>
    </source>
</reference>
<dbReference type="NCBIfam" id="TIGR00007">
    <property type="entry name" value="1-(5-phosphoribosyl)-5-[(5-phosphoribosylamino)methylideneamino]imidazole-4-carboxamide isomerase"/>
    <property type="match status" value="1"/>
</dbReference>
<dbReference type="Gene3D" id="3.20.20.70">
    <property type="entry name" value="Aldolase class I"/>
    <property type="match status" value="1"/>
</dbReference>
<gene>
    <name evidence="9 12" type="primary">hisA</name>
    <name evidence="12" type="ORF">PsB1_0888</name>
</gene>
<dbReference type="EC" id="5.3.1.16" evidence="9 11"/>
<evidence type="ECO:0000256" key="10">
    <source>
        <dbReference type="RuleBase" id="RU003657"/>
    </source>
</evidence>
<protein>
    <recommendedName>
        <fullName evidence="9 11">1-(5-phosphoribosyl)-5-[(5-phosphoribosylamino)methylideneamino] imidazole-4-carboxamide isomerase</fullName>
        <ecNumber evidence="9 11">5.3.1.16</ecNumber>
    </recommendedName>
    <alternativeName>
        <fullName evidence="9">Phosphoribosylformimino-5-aminoimidazole carboxamide ribotide isomerase</fullName>
    </alternativeName>
</protein>
<dbReference type="InterPro" id="IPR044524">
    <property type="entry name" value="Isoase_HisA-like"/>
</dbReference>
<comment type="pathway">
    <text evidence="3 9 11">Amino-acid biosynthesis; L-histidine biosynthesis; L-histidine from 5-phospho-alpha-D-ribose 1-diphosphate: step 4/9.</text>
</comment>
<feature type="active site" description="Proton acceptor" evidence="9">
    <location>
        <position position="8"/>
    </location>
</feature>
<keyword evidence="7 9" id="KW-0368">Histidine biosynthesis</keyword>
<keyword evidence="5 9" id="KW-0963">Cytoplasm</keyword>
<keyword evidence="13" id="KW-1185">Reference proteome</keyword>
<evidence type="ECO:0000256" key="3">
    <source>
        <dbReference type="ARBA" id="ARBA00005133"/>
    </source>
</evidence>
<dbReference type="InterPro" id="IPR006062">
    <property type="entry name" value="His_biosynth"/>
</dbReference>